<organism evidence="5 6">
    <name type="scientific">Tremella mesenterica</name>
    <name type="common">Jelly fungus</name>
    <dbReference type="NCBI Taxonomy" id="5217"/>
    <lineage>
        <taxon>Eukaryota</taxon>
        <taxon>Fungi</taxon>
        <taxon>Dikarya</taxon>
        <taxon>Basidiomycota</taxon>
        <taxon>Agaricomycotina</taxon>
        <taxon>Tremellomycetes</taxon>
        <taxon>Tremellales</taxon>
        <taxon>Tremellaceae</taxon>
        <taxon>Tremella</taxon>
    </lineage>
</organism>
<evidence type="ECO:0000256" key="2">
    <source>
        <dbReference type="PROSITE-ProRule" id="PRU00176"/>
    </source>
</evidence>
<dbReference type="InParanoid" id="A0A4Q1BIM9"/>
<evidence type="ECO:0000256" key="3">
    <source>
        <dbReference type="SAM" id="MobiDB-lite"/>
    </source>
</evidence>
<name>A0A4Q1BIM9_TREME</name>
<dbReference type="PANTHER" id="PTHR48025">
    <property type="entry name" value="OS02G0815200 PROTEIN"/>
    <property type="match status" value="1"/>
</dbReference>
<dbReference type="CDD" id="cd00590">
    <property type="entry name" value="RRM_SF"/>
    <property type="match status" value="1"/>
</dbReference>
<evidence type="ECO:0000313" key="6">
    <source>
        <dbReference type="Proteomes" id="UP000289152"/>
    </source>
</evidence>
<sequence length="366" mass="40152">MLNTPNPVLSGSLPPAFPLTPPSLSHFSSASADALDRQMLQHGPLPRNLYVMGLPLDLTQLQFRNLFSSNGMVEHSALLSQLDGLGRRRGFVLMSTHAEANAAMNAMHGRMIDGFKIDVSWALVQREAKHFTSSPYGSMSNRVVHPPSTPIRREPAVDCSVVVENLDRTYFPSANCIREIFANFGPIARVTILPTDNLEVIIQFEHPVSAAALLNANGLSLGGRSLVTRRFIPTPHSMSQLQPQIPTPPQTAPRAHFDPFAHESDSNIFQRERGILSLLNANSEPFVPPSRMGTRAPTQESDSPSMDDLGSSQSGQASSSSKSKKSHEMRSAPTGLENSRGRDFWHKSTPWCECAQLSELTEARMH</sequence>
<dbReference type="OrthoDB" id="6159137at2759"/>
<dbReference type="InterPro" id="IPR000504">
    <property type="entry name" value="RRM_dom"/>
</dbReference>
<dbReference type="GO" id="GO:0003729">
    <property type="term" value="F:mRNA binding"/>
    <property type="evidence" value="ECO:0007669"/>
    <property type="project" value="TreeGrafter"/>
</dbReference>
<dbReference type="EMBL" id="SDIL01000067">
    <property type="protein sequence ID" value="RXK37504.1"/>
    <property type="molecule type" value="Genomic_DNA"/>
</dbReference>
<dbReference type="PANTHER" id="PTHR48025:SF1">
    <property type="entry name" value="RRM DOMAIN-CONTAINING PROTEIN"/>
    <property type="match status" value="1"/>
</dbReference>
<evidence type="ECO:0000313" key="5">
    <source>
        <dbReference type="EMBL" id="RXK37504.1"/>
    </source>
</evidence>
<keyword evidence="1 2" id="KW-0694">RNA-binding</keyword>
<dbReference type="GO" id="GO:0005634">
    <property type="term" value="C:nucleus"/>
    <property type="evidence" value="ECO:0007669"/>
    <property type="project" value="TreeGrafter"/>
</dbReference>
<dbReference type="InterPro" id="IPR050502">
    <property type="entry name" value="Euk_RNA-bind_prot"/>
</dbReference>
<dbReference type="SUPFAM" id="SSF54928">
    <property type="entry name" value="RNA-binding domain, RBD"/>
    <property type="match status" value="2"/>
</dbReference>
<comment type="caution">
    <text evidence="5">The sequence shown here is derived from an EMBL/GenBank/DDBJ whole genome shotgun (WGS) entry which is preliminary data.</text>
</comment>
<dbReference type="Proteomes" id="UP000289152">
    <property type="component" value="Unassembled WGS sequence"/>
</dbReference>
<dbReference type="InterPro" id="IPR035979">
    <property type="entry name" value="RBD_domain_sf"/>
</dbReference>
<feature type="region of interest" description="Disordered" evidence="3">
    <location>
        <begin position="237"/>
        <end position="259"/>
    </location>
</feature>
<dbReference type="Gene3D" id="3.30.70.330">
    <property type="match status" value="2"/>
</dbReference>
<evidence type="ECO:0000256" key="1">
    <source>
        <dbReference type="ARBA" id="ARBA00022884"/>
    </source>
</evidence>
<dbReference type="VEuPathDB" id="FungiDB:TREMEDRAFT_60248"/>
<dbReference type="SMART" id="SM00360">
    <property type="entry name" value="RRM"/>
    <property type="match status" value="2"/>
</dbReference>
<protein>
    <recommendedName>
        <fullName evidence="4">RRM domain-containing protein</fullName>
    </recommendedName>
</protein>
<feature type="compositionally biased region" description="Low complexity" evidence="3">
    <location>
        <begin position="310"/>
        <end position="321"/>
    </location>
</feature>
<dbReference type="PROSITE" id="PS50102">
    <property type="entry name" value="RRM"/>
    <property type="match status" value="1"/>
</dbReference>
<reference evidence="5 6" key="1">
    <citation type="submission" date="2016-06" db="EMBL/GenBank/DDBJ databases">
        <title>Evolution of pathogenesis and genome organization in the Tremellales.</title>
        <authorList>
            <person name="Cuomo C."/>
            <person name="Litvintseva A."/>
            <person name="Heitman J."/>
            <person name="Chen Y."/>
            <person name="Sun S."/>
            <person name="Springer D."/>
            <person name="Dromer F."/>
            <person name="Young S."/>
            <person name="Zeng Q."/>
            <person name="Chapman S."/>
            <person name="Gujja S."/>
            <person name="Saif S."/>
            <person name="Birren B."/>
        </authorList>
    </citation>
    <scope>NUCLEOTIDE SEQUENCE [LARGE SCALE GENOMIC DNA]</scope>
    <source>
        <strain evidence="5 6">ATCC 28783</strain>
    </source>
</reference>
<gene>
    <name evidence="5" type="ORF">M231_05225</name>
</gene>
<dbReference type="InterPro" id="IPR012677">
    <property type="entry name" value="Nucleotide-bd_a/b_plait_sf"/>
</dbReference>
<accession>A0A4Q1BIM9</accession>
<feature type="region of interest" description="Disordered" evidence="3">
    <location>
        <begin position="281"/>
        <end position="343"/>
    </location>
</feature>
<proteinExistence type="predicted"/>
<dbReference type="Pfam" id="PF00076">
    <property type="entry name" value="RRM_1"/>
    <property type="match status" value="1"/>
</dbReference>
<evidence type="ECO:0000259" key="4">
    <source>
        <dbReference type="PROSITE" id="PS50102"/>
    </source>
</evidence>
<keyword evidence="6" id="KW-1185">Reference proteome</keyword>
<dbReference type="AlphaFoldDB" id="A0A4Q1BIM9"/>
<feature type="domain" description="RRM" evidence="4">
    <location>
        <begin position="47"/>
        <end position="124"/>
    </location>
</feature>